<comment type="caution">
    <text evidence="1">The sequence shown here is derived from an EMBL/GenBank/DDBJ whole genome shotgun (WGS) entry which is preliminary data.</text>
</comment>
<evidence type="ECO:0008006" key="3">
    <source>
        <dbReference type="Google" id="ProtNLM"/>
    </source>
</evidence>
<accession>A0ABQ6G5Q7</accession>
<dbReference type="EMBL" id="BSRI01000002">
    <property type="protein sequence ID" value="GLV60436.1"/>
    <property type="molecule type" value="Genomic_DNA"/>
</dbReference>
<evidence type="ECO:0000313" key="1">
    <source>
        <dbReference type="EMBL" id="GLV60436.1"/>
    </source>
</evidence>
<keyword evidence="2" id="KW-1185">Reference proteome</keyword>
<protein>
    <recommendedName>
        <fullName evidence="3">Lipoprotein</fullName>
    </recommendedName>
</protein>
<dbReference type="Proteomes" id="UP001344906">
    <property type="component" value="Unassembled WGS sequence"/>
</dbReference>
<reference evidence="1 2" key="1">
    <citation type="submission" date="2023-02" db="EMBL/GenBank/DDBJ databases">
        <title>Dictyobacter halimunensis sp. nov., a new member of the class Ktedonobacteria from forest soil in a geothermal area.</title>
        <authorList>
            <person name="Rachmania M.K."/>
            <person name="Ningsih F."/>
            <person name="Sakai Y."/>
            <person name="Yabe S."/>
            <person name="Yokota A."/>
            <person name="Sjamsuridzal W."/>
        </authorList>
    </citation>
    <scope>NUCLEOTIDE SEQUENCE [LARGE SCALE GENOMIC DNA]</scope>
    <source>
        <strain evidence="1 2">S3.2.2.5</strain>
    </source>
</reference>
<dbReference type="PROSITE" id="PS51257">
    <property type="entry name" value="PROKAR_LIPOPROTEIN"/>
    <property type="match status" value="1"/>
</dbReference>
<evidence type="ECO:0000313" key="2">
    <source>
        <dbReference type="Proteomes" id="UP001344906"/>
    </source>
</evidence>
<name>A0ABQ6G5Q7_9CHLR</name>
<sequence length="151" mass="15993">MNKSVGSALARLVLLLVFTLLIGCAFQAATCAACTPPVSHAQPDSLVIQTLGPSPQEGSQTVALSDPALINQLYSTIYALPVLPENSACTLDYGPHYVLNFKQGNQPVVVVTAEHFGCRKVTIDDEGIQRHGTDEFWSLLDQAIAAGTPTA</sequence>
<proteinExistence type="predicted"/>
<gene>
    <name evidence="1" type="ORF">KDH_72550</name>
</gene>
<dbReference type="RefSeq" id="WP_338257509.1">
    <property type="nucleotide sequence ID" value="NZ_BSRI01000002.1"/>
</dbReference>
<organism evidence="1 2">
    <name type="scientific">Dictyobacter halimunensis</name>
    <dbReference type="NCBI Taxonomy" id="3026934"/>
    <lineage>
        <taxon>Bacteria</taxon>
        <taxon>Bacillati</taxon>
        <taxon>Chloroflexota</taxon>
        <taxon>Ktedonobacteria</taxon>
        <taxon>Ktedonobacterales</taxon>
        <taxon>Dictyobacteraceae</taxon>
        <taxon>Dictyobacter</taxon>
    </lineage>
</organism>